<evidence type="ECO:0008006" key="3">
    <source>
        <dbReference type="Google" id="ProtNLM"/>
    </source>
</evidence>
<reference evidence="2" key="1">
    <citation type="journal article" date="2017" name="Nat. Ecol. Evol.">
        <title>Genome expansion and lineage-specific genetic innovations in the forest pathogenic fungi Armillaria.</title>
        <authorList>
            <person name="Sipos G."/>
            <person name="Prasanna A.N."/>
            <person name="Walter M.C."/>
            <person name="O'Connor E."/>
            <person name="Balint B."/>
            <person name="Krizsan K."/>
            <person name="Kiss B."/>
            <person name="Hess J."/>
            <person name="Varga T."/>
            <person name="Slot J."/>
            <person name="Riley R."/>
            <person name="Boka B."/>
            <person name="Rigling D."/>
            <person name="Barry K."/>
            <person name="Lee J."/>
            <person name="Mihaltcheva S."/>
            <person name="LaButti K."/>
            <person name="Lipzen A."/>
            <person name="Waldron R."/>
            <person name="Moloney N.M."/>
            <person name="Sperisen C."/>
            <person name="Kredics L."/>
            <person name="Vagvoelgyi C."/>
            <person name="Patrignani A."/>
            <person name="Fitzpatrick D."/>
            <person name="Nagy I."/>
            <person name="Doyle S."/>
            <person name="Anderson J.B."/>
            <person name="Grigoriev I.V."/>
            <person name="Gueldener U."/>
            <person name="Muensterkoetter M."/>
            <person name="Nagy L.G."/>
        </authorList>
    </citation>
    <scope>NUCLEOTIDE SEQUENCE [LARGE SCALE GENOMIC DNA]</scope>
    <source>
        <strain evidence="2">Ar21-2</strain>
    </source>
</reference>
<dbReference type="AlphaFoldDB" id="A0A2H3CSJ6"/>
<evidence type="ECO:0000313" key="1">
    <source>
        <dbReference type="EMBL" id="PBK86039.1"/>
    </source>
</evidence>
<sequence>MSSTLYDLPDDVLIYNITFLSVPDILQTCKRFNALTRLPIVWTNAFKFNILANNYPFPPGYIDLEHRTRSAYRLASRWLVDTPLIPKSEVTFTGSTVYEIKFIPGRQHLWLLTLSLDISSVLTIWNIERMVKCSEWSYKGAIFNTVKLNTDPDSEACIAVSLLPTIVLLRLDDNGILHEINNIDMNLLPVTFTGDIIALSETVSTMVIYNWKTGTRAYLDEGGDIQYGHRVCLQVVFTSSTILVVRACSISAYVSPLLLCGQTQTPIATHPFGWVEDFSISSPAPNNPLSILIRYEDLDFGPSVPSSLELYSLSSFPPILTSKISSYCTQFVLGKRATAMCVRYKEHDIDRKTLIAVVFPGPLNPTDQVRIREVHPLDHNWSALDYDEDTGRIAICSGYGKITILQL</sequence>
<dbReference type="EMBL" id="KZ293686">
    <property type="protein sequence ID" value="PBK86039.1"/>
    <property type="molecule type" value="Genomic_DNA"/>
</dbReference>
<organism evidence="1 2">
    <name type="scientific">Armillaria gallica</name>
    <name type="common">Bulbous honey fungus</name>
    <name type="synonym">Armillaria bulbosa</name>
    <dbReference type="NCBI Taxonomy" id="47427"/>
    <lineage>
        <taxon>Eukaryota</taxon>
        <taxon>Fungi</taxon>
        <taxon>Dikarya</taxon>
        <taxon>Basidiomycota</taxon>
        <taxon>Agaricomycotina</taxon>
        <taxon>Agaricomycetes</taxon>
        <taxon>Agaricomycetidae</taxon>
        <taxon>Agaricales</taxon>
        <taxon>Marasmiineae</taxon>
        <taxon>Physalacriaceae</taxon>
        <taxon>Armillaria</taxon>
    </lineage>
</organism>
<keyword evidence="2" id="KW-1185">Reference proteome</keyword>
<dbReference type="InParanoid" id="A0A2H3CSJ6"/>
<gene>
    <name evidence="1" type="ORF">ARMGADRAFT_1017550</name>
</gene>
<accession>A0A2H3CSJ6</accession>
<name>A0A2H3CSJ6_ARMGA</name>
<protein>
    <recommendedName>
        <fullName evidence="3">F-box domain-containing protein</fullName>
    </recommendedName>
</protein>
<proteinExistence type="predicted"/>
<dbReference type="SUPFAM" id="SSF81383">
    <property type="entry name" value="F-box domain"/>
    <property type="match status" value="1"/>
</dbReference>
<dbReference type="STRING" id="47427.A0A2H3CSJ6"/>
<dbReference type="Proteomes" id="UP000217790">
    <property type="component" value="Unassembled WGS sequence"/>
</dbReference>
<dbReference type="OrthoDB" id="3034442at2759"/>
<evidence type="ECO:0000313" key="2">
    <source>
        <dbReference type="Proteomes" id="UP000217790"/>
    </source>
</evidence>
<dbReference type="InterPro" id="IPR036047">
    <property type="entry name" value="F-box-like_dom_sf"/>
</dbReference>